<dbReference type="PANTHER" id="PTHR33327">
    <property type="entry name" value="ENDONUCLEASE"/>
    <property type="match status" value="1"/>
</dbReference>
<accession>A0A4Y2S268</accession>
<protein>
    <submittedName>
        <fullName evidence="1">Uncharacterized protein</fullName>
    </submittedName>
</protein>
<dbReference type="Proteomes" id="UP000499080">
    <property type="component" value="Unassembled WGS sequence"/>
</dbReference>
<dbReference type="EMBL" id="BGPR01019477">
    <property type="protein sequence ID" value="GBN82057.1"/>
    <property type="molecule type" value="Genomic_DNA"/>
</dbReference>
<keyword evidence="2" id="KW-1185">Reference proteome</keyword>
<dbReference type="OrthoDB" id="6251906at2759"/>
<evidence type="ECO:0000313" key="2">
    <source>
        <dbReference type="Proteomes" id="UP000499080"/>
    </source>
</evidence>
<reference evidence="1 2" key="1">
    <citation type="journal article" date="2019" name="Sci. Rep.">
        <title>Orb-weaving spider Araneus ventricosus genome elucidates the spidroin gene catalogue.</title>
        <authorList>
            <person name="Kono N."/>
            <person name="Nakamura H."/>
            <person name="Ohtoshi R."/>
            <person name="Moran D.A.P."/>
            <person name="Shinohara A."/>
            <person name="Yoshida Y."/>
            <person name="Fujiwara M."/>
            <person name="Mori M."/>
            <person name="Tomita M."/>
            <person name="Arakawa K."/>
        </authorList>
    </citation>
    <scope>NUCLEOTIDE SEQUENCE [LARGE SCALE GENOMIC DNA]</scope>
</reference>
<name>A0A4Y2S268_ARAVE</name>
<sequence length="289" mass="32947">MGNEFTTEMTVDYIQLTDLYRQFSKYGQIIRRILMKGDLDNLTTNFTVREAETSRHLMLGNIYKVHNIHASPMHTDSENDHVRLISRDTQIMRPKCTNASTECKIGLNDMNFRRGPEVSALTGISSRKNLIPMKFKHTVMAVECQIESQSFEFWYGQEETSVVAILEEDVLSYVSDLVRCRPNDNPYTQLKNRLVTQLADSESVRLRNLLSDMQLGDKKPSQLLHEMQDLSMGKIEESVMRMLWFQRLPITTQQILSASTDKLASLALTADKIAEVSGVGTCVNSVEVE</sequence>
<dbReference type="PANTHER" id="PTHR33327:SF3">
    <property type="entry name" value="RNA-DIRECTED DNA POLYMERASE"/>
    <property type="match status" value="1"/>
</dbReference>
<comment type="caution">
    <text evidence="1">The sequence shown here is derived from an EMBL/GenBank/DDBJ whole genome shotgun (WGS) entry which is preliminary data.</text>
</comment>
<gene>
    <name evidence="1" type="ORF">AVEN_236378_1</name>
</gene>
<organism evidence="1 2">
    <name type="scientific">Araneus ventricosus</name>
    <name type="common">Orbweaver spider</name>
    <name type="synonym">Epeira ventricosa</name>
    <dbReference type="NCBI Taxonomy" id="182803"/>
    <lineage>
        <taxon>Eukaryota</taxon>
        <taxon>Metazoa</taxon>
        <taxon>Ecdysozoa</taxon>
        <taxon>Arthropoda</taxon>
        <taxon>Chelicerata</taxon>
        <taxon>Arachnida</taxon>
        <taxon>Araneae</taxon>
        <taxon>Araneomorphae</taxon>
        <taxon>Entelegynae</taxon>
        <taxon>Araneoidea</taxon>
        <taxon>Araneidae</taxon>
        <taxon>Araneus</taxon>
    </lineage>
</organism>
<evidence type="ECO:0000313" key="1">
    <source>
        <dbReference type="EMBL" id="GBN82057.1"/>
    </source>
</evidence>
<proteinExistence type="predicted"/>
<dbReference type="AlphaFoldDB" id="A0A4Y2S268"/>